<dbReference type="Proteomes" id="UP000315434">
    <property type="component" value="Unassembled WGS sequence"/>
</dbReference>
<dbReference type="AlphaFoldDB" id="A0A546XIW8"/>
<sequence>MLCAAQKRNFTRHRHNKARRLFHSSKADIRLSLQTCRHGRSMHPALQKSIPISAPML</sequence>
<dbReference type="EMBL" id="SGNY01000003">
    <property type="protein sequence ID" value="TRB00658.1"/>
    <property type="molecule type" value="Genomic_DNA"/>
</dbReference>
<proteinExistence type="predicted"/>
<comment type="caution">
    <text evidence="1">The sequence shown here is derived from an EMBL/GenBank/DDBJ whole genome shotgun (WGS) entry which is preliminary data.</text>
</comment>
<dbReference type="OrthoDB" id="8303568at2"/>
<evidence type="ECO:0000313" key="1">
    <source>
        <dbReference type="EMBL" id="TRB00658.1"/>
    </source>
</evidence>
<name>A0A546XIW8_RHIRH</name>
<reference evidence="1 2" key="1">
    <citation type="journal article" date="2019" name="Appl. Microbiol. Biotechnol.">
        <title>Differential efficiency of wild type rhizogenic strains for rol gene transformation of plants.</title>
        <authorList>
            <person name="Desmet S."/>
            <person name="De Keyser E."/>
            <person name="Van Vaerenbergh J."/>
            <person name="Baeyen S."/>
            <person name="Van Huylenbroeck J."/>
            <person name="Geelen D."/>
            <person name="Dhooghe E."/>
        </authorList>
    </citation>
    <scope>NUCLEOTIDE SEQUENCE [LARGE SCALE GENOMIC DNA]</scope>
    <source>
        <strain evidence="1 2">GBBC3284</strain>
    </source>
</reference>
<protein>
    <submittedName>
        <fullName evidence="1">Uncharacterized protein</fullName>
    </submittedName>
</protein>
<evidence type="ECO:0000313" key="2">
    <source>
        <dbReference type="Proteomes" id="UP000315434"/>
    </source>
</evidence>
<organism evidence="1 2">
    <name type="scientific">Rhizobium rhizogenes</name>
    <name type="common">Agrobacterium rhizogenes</name>
    <dbReference type="NCBI Taxonomy" id="359"/>
    <lineage>
        <taxon>Bacteria</taxon>
        <taxon>Pseudomonadati</taxon>
        <taxon>Pseudomonadota</taxon>
        <taxon>Alphaproteobacteria</taxon>
        <taxon>Hyphomicrobiales</taxon>
        <taxon>Rhizobiaceae</taxon>
        <taxon>Rhizobium/Agrobacterium group</taxon>
        <taxon>Rhizobium</taxon>
    </lineage>
</organism>
<accession>A0A546XIW8</accession>
<gene>
    <name evidence="1" type="ORF">EXN68_11655</name>
</gene>